<reference evidence="2" key="1">
    <citation type="submission" date="2011-09" db="EMBL/GenBank/DDBJ databases">
        <title>The permanent draft genome of Mucilaginibacter paludis DSM 18603.</title>
        <authorList>
            <consortium name="US DOE Joint Genome Institute (JGI-PGF)"/>
            <person name="Lucas S."/>
            <person name="Han J."/>
            <person name="Lapidus A."/>
            <person name="Bruce D."/>
            <person name="Goodwin L."/>
            <person name="Pitluck S."/>
            <person name="Peters L."/>
            <person name="Kyrpides N."/>
            <person name="Mavromatis K."/>
            <person name="Ivanova N."/>
            <person name="Mikhailova N."/>
            <person name="Held B."/>
            <person name="Detter J.C."/>
            <person name="Tapia R."/>
            <person name="Han C."/>
            <person name="Land M."/>
            <person name="Hauser L."/>
            <person name="Markowitz V."/>
            <person name="Cheng J.-F."/>
            <person name="Hugenholtz P."/>
            <person name="Woyke T."/>
            <person name="Wu D."/>
            <person name="Tindall B."/>
            <person name="Brambilla E."/>
            <person name="Klenk H.-P."/>
            <person name="Eisen J.A."/>
        </authorList>
    </citation>
    <scope>NUCLEOTIDE SEQUENCE [LARGE SCALE GENOMIC DNA]</scope>
    <source>
        <strain evidence="2">DSM 18603</strain>
    </source>
</reference>
<sequence length="239" mass="26097">MKYLLQLHKVIAVALMMLLFAGKISAQQKNKVLENSSALPTVWQLKLIDYLNLMDRPKPVITGGCVSLTEAALSANLLLMALQVSGGHATGSSKITIDSLIALAAEKRDSLSMLADTDNNIFQQFIEVGHLPHQSPAQQRFKDSSMHALLLKATNSPINSAKQVLSVFELFRPAEKVTAQVVFSDVKSAENLLNGCFQALVILAKDDIGQLPSRERAAFQMEVDHMTAKEKTIFAALNP</sequence>
<dbReference type="SUPFAM" id="SSF101262">
    <property type="entry name" value="Methenyltetrahydrofolate cyclohydrolase-like"/>
    <property type="match status" value="1"/>
</dbReference>
<dbReference type="RefSeq" id="WP_008504366.1">
    <property type="nucleotide sequence ID" value="NZ_CM001403.1"/>
</dbReference>
<gene>
    <name evidence="2" type="ORF">Mucpa_0603</name>
</gene>
<dbReference type="HOGENOM" id="CLU_1160050_0_0_10"/>
<keyword evidence="3" id="KW-1185">Reference proteome</keyword>
<evidence type="ECO:0000313" key="3">
    <source>
        <dbReference type="Proteomes" id="UP000002774"/>
    </source>
</evidence>
<proteinExistence type="predicted"/>
<protein>
    <submittedName>
        <fullName evidence="2">Formiminotransferase-cyclodeaminase</fullName>
    </submittedName>
</protein>
<name>H1Y457_9SPHI</name>
<dbReference type="InterPro" id="IPR036178">
    <property type="entry name" value="Formintransfe-cycloase-like_sf"/>
</dbReference>
<organism evidence="2 3">
    <name type="scientific">Mucilaginibacter paludis DSM 18603</name>
    <dbReference type="NCBI Taxonomy" id="714943"/>
    <lineage>
        <taxon>Bacteria</taxon>
        <taxon>Pseudomonadati</taxon>
        <taxon>Bacteroidota</taxon>
        <taxon>Sphingobacteriia</taxon>
        <taxon>Sphingobacteriales</taxon>
        <taxon>Sphingobacteriaceae</taxon>
        <taxon>Mucilaginibacter</taxon>
    </lineage>
</organism>
<evidence type="ECO:0000259" key="1">
    <source>
        <dbReference type="Pfam" id="PF04961"/>
    </source>
</evidence>
<accession>H1Y457</accession>
<dbReference type="Pfam" id="PF04961">
    <property type="entry name" value="FTCD_C"/>
    <property type="match status" value="1"/>
</dbReference>
<dbReference type="Proteomes" id="UP000002774">
    <property type="component" value="Chromosome"/>
</dbReference>
<dbReference type="Gene3D" id="1.20.120.680">
    <property type="entry name" value="Formiminotetrahydrofolate cyclodeaminase monomer, up-and-down helical bundle"/>
    <property type="match status" value="1"/>
</dbReference>
<dbReference type="InterPro" id="IPR007044">
    <property type="entry name" value="Cyclodeamin/CycHdrlase"/>
</dbReference>
<dbReference type="STRING" id="714943.Mucpa_0603"/>
<dbReference type="AlphaFoldDB" id="H1Y457"/>
<feature type="domain" description="Cyclodeaminase/cyclohydrolase" evidence="1">
    <location>
        <begin position="49"/>
        <end position="202"/>
    </location>
</feature>
<dbReference type="GO" id="GO:0016740">
    <property type="term" value="F:transferase activity"/>
    <property type="evidence" value="ECO:0007669"/>
    <property type="project" value="UniProtKB-KW"/>
</dbReference>
<evidence type="ECO:0000313" key="2">
    <source>
        <dbReference type="EMBL" id="EHQ24793.1"/>
    </source>
</evidence>
<dbReference type="EMBL" id="CM001403">
    <property type="protein sequence ID" value="EHQ24793.1"/>
    <property type="molecule type" value="Genomic_DNA"/>
</dbReference>